<dbReference type="GO" id="GO:0006298">
    <property type="term" value="P:mismatch repair"/>
    <property type="evidence" value="ECO:0007669"/>
    <property type="project" value="TreeGrafter"/>
</dbReference>
<accession>A0A7T4FM33</accession>
<organism evidence="4 5">
    <name type="scientific">Fusobacterium canifelinum</name>
    <dbReference type="NCBI Taxonomy" id="285729"/>
    <lineage>
        <taxon>Bacteria</taxon>
        <taxon>Fusobacteriati</taxon>
        <taxon>Fusobacteriota</taxon>
        <taxon>Fusobacteriia</taxon>
        <taxon>Fusobacteriales</taxon>
        <taxon>Fusobacteriaceae</taxon>
        <taxon>Fusobacterium</taxon>
    </lineage>
</organism>
<keyword evidence="2" id="KW-0808">Transferase</keyword>
<dbReference type="Proteomes" id="UP000595577">
    <property type="component" value="Chromosome"/>
</dbReference>
<dbReference type="Pfam" id="PF02086">
    <property type="entry name" value="MethyltransfD12"/>
    <property type="match status" value="1"/>
</dbReference>
<dbReference type="GO" id="GO:0009307">
    <property type="term" value="P:DNA restriction-modification system"/>
    <property type="evidence" value="ECO:0007669"/>
    <property type="project" value="InterPro"/>
</dbReference>
<evidence type="ECO:0000313" key="4">
    <source>
        <dbReference type="EMBL" id="QQB72990.1"/>
    </source>
</evidence>
<dbReference type="RefSeq" id="WP_198479990.1">
    <property type="nucleotide sequence ID" value="NZ_CP066022.1"/>
</dbReference>
<gene>
    <name evidence="4" type="ORF">I6H56_06595</name>
</gene>
<dbReference type="SUPFAM" id="SSF53335">
    <property type="entry name" value="S-adenosyl-L-methionine-dependent methyltransferases"/>
    <property type="match status" value="1"/>
</dbReference>
<dbReference type="GO" id="GO:1904047">
    <property type="term" value="F:S-adenosyl-L-methionine binding"/>
    <property type="evidence" value="ECO:0007669"/>
    <property type="project" value="TreeGrafter"/>
</dbReference>
<dbReference type="GO" id="GO:0032259">
    <property type="term" value="P:methylation"/>
    <property type="evidence" value="ECO:0007669"/>
    <property type="project" value="UniProtKB-KW"/>
</dbReference>
<proteinExistence type="predicted"/>
<name>A0A7T4FM33_9FUSO</name>
<keyword evidence="3" id="KW-0949">S-adenosyl-L-methionine</keyword>
<dbReference type="GO" id="GO:0009007">
    <property type="term" value="F:site-specific DNA-methyltransferase (adenine-specific) activity"/>
    <property type="evidence" value="ECO:0007669"/>
    <property type="project" value="UniProtKB-EC"/>
</dbReference>
<keyword evidence="1 4" id="KW-0489">Methyltransferase</keyword>
<dbReference type="AlphaFoldDB" id="A0A7T4FM33"/>
<dbReference type="Gene3D" id="3.40.50.150">
    <property type="entry name" value="Vaccinia Virus protein VP39"/>
    <property type="match status" value="2"/>
</dbReference>
<protein>
    <submittedName>
        <fullName evidence="4">DNA adenine methylase</fullName>
    </submittedName>
</protein>
<reference evidence="4 5" key="1">
    <citation type="submission" date="2020-12" db="EMBL/GenBank/DDBJ databases">
        <title>FDA dAtabase for Regulatory Grade micrObial Sequences (FDA-ARGOS): Supporting development and validation of Infectious Disease Dx tests.</title>
        <authorList>
            <person name="Sproer C."/>
            <person name="Gronow S."/>
            <person name="Severitt S."/>
            <person name="Schroder I."/>
            <person name="Tallon L."/>
            <person name="Sadzewicz L."/>
            <person name="Zhao X."/>
            <person name="Boylan J."/>
            <person name="Ott S."/>
            <person name="Bowen H."/>
            <person name="Vavikolanu K."/>
            <person name="Mehta A."/>
            <person name="Aluvathingal J."/>
            <person name="Nadendla S."/>
            <person name="Lowell S."/>
            <person name="Myers T."/>
            <person name="Yan Y."/>
            <person name="Sichtig H."/>
        </authorList>
    </citation>
    <scope>NUCLEOTIDE SEQUENCE [LARGE SCALE GENOMIC DNA]</scope>
    <source>
        <strain evidence="4 5">FDAARGOS_999</strain>
    </source>
</reference>
<dbReference type="InterPro" id="IPR012327">
    <property type="entry name" value="MeTrfase_D12"/>
</dbReference>
<evidence type="ECO:0000256" key="3">
    <source>
        <dbReference type="ARBA" id="ARBA00022691"/>
    </source>
</evidence>
<dbReference type="EMBL" id="CP066022">
    <property type="protein sequence ID" value="QQB72990.1"/>
    <property type="molecule type" value="Genomic_DNA"/>
</dbReference>
<dbReference type="InterPro" id="IPR029063">
    <property type="entry name" value="SAM-dependent_MTases_sf"/>
</dbReference>
<evidence type="ECO:0000256" key="2">
    <source>
        <dbReference type="ARBA" id="ARBA00022679"/>
    </source>
</evidence>
<dbReference type="PANTHER" id="PTHR30481:SF3">
    <property type="entry name" value="DNA ADENINE METHYLASE"/>
    <property type="match status" value="1"/>
</dbReference>
<evidence type="ECO:0000313" key="5">
    <source>
        <dbReference type="Proteomes" id="UP000595577"/>
    </source>
</evidence>
<dbReference type="PANTHER" id="PTHR30481">
    <property type="entry name" value="DNA ADENINE METHYLASE"/>
    <property type="match status" value="1"/>
</dbReference>
<dbReference type="GO" id="GO:0043565">
    <property type="term" value="F:sequence-specific DNA binding"/>
    <property type="evidence" value="ECO:0007669"/>
    <property type="project" value="TreeGrafter"/>
</dbReference>
<evidence type="ECO:0000256" key="1">
    <source>
        <dbReference type="ARBA" id="ARBA00022603"/>
    </source>
</evidence>
<sequence length="277" mass="33042">MKIQKPFKYMGSKGRFYNEIKEIFLLNKKNTYVDLFAGGMEIAVNLKEDIKDLKVTANVKDEHIESFLKCNKMAIKKYNELVNFLYKDIEKISSRFLFADKEKWQIIKNRYKEFWNDNKLNFSEDERKMVELLASMNKGYSLSNSFFSIQKMEKIKIYLKKLRNIDITHNYFNENWSYKDSFILLDPPYLCGTEVIKIGKKGYNYSNIWTEKDDARLVKFIKNNLKNNNVFMIFGSLENNLSKLIQKAFNVDFVVKKYKKSIFGISLDRAEWYCIIK</sequence>
<dbReference type="PRINTS" id="PR00505">
    <property type="entry name" value="D12N6MTFRASE"/>
</dbReference>